<dbReference type="Pfam" id="PF01734">
    <property type="entry name" value="Patatin"/>
    <property type="match status" value="1"/>
</dbReference>
<dbReference type="AlphaFoldDB" id="A0A9W9I6Z8"/>
<dbReference type="PROSITE" id="PS51635">
    <property type="entry name" value="PNPLA"/>
    <property type="match status" value="1"/>
</dbReference>
<feature type="active site" description="Nucleophile" evidence="2">
    <location>
        <position position="63"/>
    </location>
</feature>
<evidence type="ECO:0000313" key="4">
    <source>
        <dbReference type="EMBL" id="KAJ5169056.1"/>
    </source>
</evidence>
<comment type="caution">
    <text evidence="2">Lacks conserved residue(s) required for the propagation of feature annotation.</text>
</comment>
<dbReference type="Proteomes" id="UP001149163">
    <property type="component" value="Unassembled WGS sequence"/>
</dbReference>
<dbReference type="InterPro" id="IPR049945">
    <property type="entry name" value="AAA_22"/>
</dbReference>
<comment type="caution">
    <text evidence="4">The sequence shown here is derived from an EMBL/GenBank/DDBJ whole genome shotgun (WGS) entry which is preliminary data.</text>
</comment>
<dbReference type="OrthoDB" id="5986190at2759"/>
<feature type="short sequence motif" description="GXGXXG" evidence="2">
    <location>
        <begin position="21"/>
        <end position="26"/>
    </location>
</feature>
<dbReference type="SUPFAM" id="SSF48452">
    <property type="entry name" value="TPR-like"/>
    <property type="match status" value="2"/>
</dbReference>
<evidence type="ECO:0000259" key="3">
    <source>
        <dbReference type="PROSITE" id="PS51635"/>
    </source>
</evidence>
<dbReference type="GO" id="GO:0043531">
    <property type="term" value="F:ADP binding"/>
    <property type="evidence" value="ECO:0007669"/>
    <property type="project" value="InterPro"/>
</dbReference>
<dbReference type="GO" id="GO:0016042">
    <property type="term" value="P:lipid catabolic process"/>
    <property type="evidence" value="ECO:0007669"/>
    <property type="project" value="UniProtKB-UniRule"/>
</dbReference>
<dbReference type="Pfam" id="PF13424">
    <property type="entry name" value="TPR_12"/>
    <property type="match status" value="2"/>
</dbReference>
<dbReference type="Gene3D" id="3.40.1090.10">
    <property type="entry name" value="Cytosolic phospholipase A2 catalytic domain"/>
    <property type="match status" value="1"/>
</dbReference>
<dbReference type="InterPro" id="IPR002641">
    <property type="entry name" value="PNPLA_dom"/>
</dbReference>
<dbReference type="EMBL" id="JAPQKN010000002">
    <property type="protein sequence ID" value="KAJ5169056.1"/>
    <property type="molecule type" value="Genomic_DNA"/>
</dbReference>
<evidence type="ECO:0000256" key="2">
    <source>
        <dbReference type="PROSITE-ProRule" id="PRU01161"/>
    </source>
</evidence>
<proteinExistence type="predicted"/>
<keyword evidence="5" id="KW-1185">Reference proteome</keyword>
<dbReference type="PANTHER" id="PTHR46082:SF6">
    <property type="entry name" value="AAA+ ATPASE DOMAIN-CONTAINING PROTEIN-RELATED"/>
    <property type="match status" value="1"/>
</dbReference>
<reference evidence="4" key="2">
    <citation type="journal article" date="2023" name="IMA Fungus">
        <title>Comparative genomic study of the Penicillium genus elucidates a diverse pangenome and 15 lateral gene transfer events.</title>
        <authorList>
            <person name="Petersen C."/>
            <person name="Sorensen T."/>
            <person name="Nielsen M.R."/>
            <person name="Sondergaard T.E."/>
            <person name="Sorensen J.L."/>
            <person name="Fitzpatrick D.A."/>
            <person name="Frisvad J.C."/>
            <person name="Nielsen K.L."/>
        </authorList>
    </citation>
    <scope>NUCLEOTIDE SEQUENCE</scope>
    <source>
        <strain evidence="4">IBT 26290</strain>
    </source>
</reference>
<dbReference type="InterPro" id="IPR011990">
    <property type="entry name" value="TPR-like_helical_dom_sf"/>
</dbReference>
<keyword evidence="1 2" id="KW-0443">Lipid metabolism</keyword>
<protein>
    <recommendedName>
        <fullName evidence="3">PNPLA domain-containing protein</fullName>
    </recommendedName>
</protein>
<accession>A0A9W9I6Z8</accession>
<gene>
    <name evidence="4" type="ORF">N7482_004650</name>
</gene>
<feature type="active site" description="Proton acceptor" evidence="2">
    <location>
        <position position="220"/>
    </location>
</feature>
<keyword evidence="2" id="KW-0442">Lipid degradation</keyword>
<dbReference type="GO" id="GO:0016787">
    <property type="term" value="F:hydrolase activity"/>
    <property type="evidence" value="ECO:0007669"/>
    <property type="project" value="UniProtKB-UniRule"/>
</dbReference>
<reference evidence="4" key="1">
    <citation type="submission" date="2022-11" db="EMBL/GenBank/DDBJ databases">
        <authorList>
            <person name="Petersen C."/>
        </authorList>
    </citation>
    <scope>NUCLEOTIDE SEQUENCE</scope>
    <source>
        <strain evidence="4">IBT 26290</strain>
    </source>
</reference>
<evidence type="ECO:0000313" key="5">
    <source>
        <dbReference type="Proteomes" id="UP001149163"/>
    </source>
</evidence>
<dbReference type="CDD" id="cd07216">
    <property type="entry name" value="Pat17_PNPLA8_PNPLA9_like3"/>
    <property type="match status" value="1"/>
</dbReference>
<dbReference type="PANTHER" id="PTHR46082">
    <property type="entry name" value="ATP/GTP-BINDING PROTEIN-RELATED"/>
    <property type="match status" value="1"/>
</dbReference>
<dbReference type="Gene3D" id="1.25.40.10">
    <property type="entry name" value="Tetratricopeptide repeat domain"/>
    <property type="match status" value="2"/>
</dbReference>
<sequence length="1010" mass="113433">MELAGPTTVSSEPLRVLSLDGGGIRGLSSLLILERIMVKVRDARHLSYVPRPCDHFDLIGGTSTGGIIAIMLGRLGMTVDECIRAYRQVAQQAFTPKRTSVLPPSPTGAFSAKALEDAMKSIVREYCTDIECVARRREGHATAKTCPHDDLIFRDQECTKTVVLAITKDNVDAPPTLFTTYDPPPAFEAITLWQVARATSAATTFFKSISVGRDGIQFIDAGFGYNNPCDILVQEAQRVFPERRQMQILSIGTGLGDVVMIKDKRLSIITALKKMASSSKKVAASMDHRYSDGGKYYRFNVDQGLQDITLSDWEKASTISSHTNNYLAENERKISKFVDDFTRGFERQMGIDKHIVSILQRFSSHYIKVTNTPLAPGREPVHLIQFPQNHRFVGREEKLEELKQKMFTQKNNRRVAVFGLGGVGKTQVALQLAHWTKQNMPTYSIFWIPALSDASFEHACTQIATKLGVGKISDNENAMELVQRHLSSEAFGPWLLIVDNADDLELLFGDADMPGGLSQYLPDSENGMTLLTTRFRKVAVSFAANDVVKLEQMSSQEANNFLEGSLIPQVLPRDQEEVTQLLEELNYLPLAITQAAAYMNTADISISKYRKLLRSPPEDVIRLMSRRFHDSTRYRGSQNAVATTWLISFQQIQKTDNIAAKLLAFISCIEPKAIPQDLLPDFGSEEETVHAIGILCGYAFLVKRNDTLFDMHSLVHMATQNWVREEGSTEETIEMAIHHIAAILPDNHHTNRGVRQAFLPHGLQILQRSNGRDMEARLHLNFKVGWCLRADGRFKEATKCYDEAYHWAKLHYIAEHPTRLASQHKLARIYRDNGRISKALELLEHVLTVKERTLAEEHPSRLDSQHELAGVYLAHGQISKALELMEHVVTVHGRTLAEEHPNRLLSQHELAVVYLANSQISKALELLEYVVTVKGRTLAEEHPDRLVSQHELARVYFANGQISKALELLEHVVIVQGRTMAEEHPSRLASQHELAGVYLDTGQINRRSNC</sequence>
<dbReference type="RefSeq" id="XP_056545517.1">
    <property type="nucleotide sequence ID" value="XM_056686775.1"/>
</dbReference>
<feature type="short sequence motif" description="GXSXG" evidence="2">
    <location>
        <begin position="61"/>
        <end position="65"/>
    </location>
</feature>
<dbReference type="GeneID" id="81425951"/>
<dbReference type="SUPFAM" id="SSF52540">
    <property type="entry name" value="P-loop containing nucleoside triphosphate hydrolases"/>
    <property type="match status" value="1"/>
</dbReference>
<dbReference type="InterPro" id="IPR027417">
    <property type="entry name" value="P-loop_NTPase"/>
</dbReference>
<dbReference type="InterPro" id="IPR053137">
    <property type="entry name" value="NLR-like"/>
</dbReference>
<name>A0A9W9I6Z8_9EURO</name>
<feature type="domain" description="PNPLA" evidence="3">
    <location>
        <begin position="17"/>
        <end position="233"/>
    </location>
</feature>
<dbReference type="SUPFAM" id="SSF52151">
    <property type="entry name" value="FabD/lysophospholipase-like"/>
    <property type="match status" value="1"/>
</dbReference>
<organism evidence="4 5">
    <name type="scientific">Penicillium canariense</name>
    <dbReference type="NCBI Taxonomy" id="189055"/>
    <lineage>
        <taxon>Eukaryota</taxon>
        <taxon>Fungi</taxon>
        <taxon>Dikarya</taxon>
        <taxon>Ascomycota</taxon>
        <taxon>Pezizomycotina</taxon>
        <taxon>Eurotiomycetes</taxon>
        <taxon>Eurotiomycetidae</taxon>
        <taxon>Eurotiales</taxon>
        <taxon>Aspergillaceae</taxon>
        <taxon>Penicillium</taxon>
    </lineage>
</organism>
<evidence type="ECO:0000256" key="1">
    <source>
        <dbReference type="ARBA" id="ARBA00023098"/>
    </source>
</evidence>
<dbReference type="Pfam" id="PF13401">
    <property type="entry name" value="AAA_22"/>
    <property type="match status" value="1"/>
</dbReference>
<keyword evidence="2" id="KW-0378">Hydrolase</keyword>
<dbReference type="InterPro" id="IPR016035">
    <property type="entry name" value="Acyl_Trfase/lysoPLipase"/>
</dbReference>
<dbReference type="GO" id="GO:0046486">
    <property type="term" value="P:glycerolipid metabolic process"/>
    <property type="evidence" value="ECO:0007669"/>
    <property type="project" value="UniProtKB-ARBA"/>
</dbReference>